<evidence type="ECO:0000313" key="4">
    <source>
        <dbReference type="Proteomes" id="UP000052268"/>
    </source>
</evidence>
<accession>A0A0J7Y7Q7</accession>
<feature type="region of interest" description="Disordered" evidence="1">
    <location>
        <begin position="24"/>
        <end position="67"/>
    </location>
</feature>
<dbReference type="Proteomes" id="UP000052268">
    <property type="component" value="Unassembled WGS sequence"/>
</dbReference>
<feature type="compositionally biased region" description="Pro residues" evidence="1">
    <location>
        <begin position="24"/>
        <end position="53"/>
    </location>
</feature>
<proteinExistence type="predicted"/>
<dbReference type="PROSITE" id="PS51257">
    <property type="entry name" value="PROKAR_LIPOPROTEIN"/>
    <property type="match status" value="1"/>
</dbReference>
<dbReference type="AlphaFoldDB" id="A0A0J7Y7Q7"/>
<organism evidence="3 4">
    <name type="scientific">Novosphingobium barchaimii LL02</name>
    <dbReference type="NCBI Taxonomy" id="1114963"/>
    <lineage>
        <taxon>Bacteria</taxon>
        <taxon>Pseudomonadati</taxon>
        <taxon>Pseudomonadota</taxon>
        <taxon>Alphaproteobacteria</taxon>
        <taxon>Sphingomonadales</taxon>
        <taxon>Sphingomonadaceae</taxon>
        <taxon>Novosphingobium</taxon>
    </lineage>
</organism>
<evidence type="ECO:0000256" key="1">
    <source>
        <dbReference type="SAM" id="MobiDB-lite"/>
    </source>
</evidence>
<feature type="signal peptide" evidence="2">
    <location>
        <begin position="1"/>
        <end position="19"/>
    </location>
</feature>
<reference evidence="3 4" key="1">
    <citation type="journal article" date="2015" name="G3 (Bethesda)">
        <title>Insights into Ongoing Evolution of the Hexachlorocyclohexane Catabolic Pathway from Comparative Genomics of Ten Sphingomonadaceae Strains.</title>
        <authorList>
            <person name="Pearce S.L."/>
            <person name="Oakeshott J.G."/>
            <person name="Pandey G."/>
        </authorList>
    </citation>
    <scope>NUCLEOTIDE SEQUENCE [LARGE SCALE GENOMIC DNA]</scope>
    <source>
        <strain evidence="3 4">LL02</strain>
    </source>
</reference>
<evidence type="ECO:0008006" key="5">
    <source>
        <dbReference type="Google" id="ProtNLM"/>
    </source>
</evidence>
<sequence length="178" mass="18279">MVSRSLPLAALTSSIAAMLLSGCVPPPPVSPTAPRSPAPAPAPRPRPSAPAAPPASDWRDAPMTPGDWSYGATAGGSVASFGGVFTLRCAPQAGTITLTRAATPRSTPVSMTVTTSDGSRAFTGRITSAGIEIALPARDKVLDSMAFSRGRFAIAAPGETTLYIPSWTEVTRVIEDCR</sequence>
<evidence type="ECO:0000256" key="2">
    <source>
        <dbReference type="SAM" id="SignalP"/>
    </source>
</evidence>
<name>A0A0J7Y7Q7_9SPHN</name>
<comment type="caution">
    <text evidence="3">The sequence shown here is derived from an EMBL/GenBank/DDBJ whole genome shotgun (WGS) entry which is preliminary data.</text>
</comment>
<keyword evidence="4" id="KW-1185">Reference proteome</keyword>
<evidence type="ECO:0000313" key="3">
    <source>
        <dbReference type="EMBL" id="KMS59861.1"/>
    </source>
</evidence>
<keyword evidence="2" id="KW-0732">Signal</keyword>
<gene>
    <name evidence="3" type="ORF">V474_11770</name>
</gene>
<dbReference type="PATRIC" id="fig|1114963.3.peg.1261"/>
<dbReference type="EMBL" id="JACU01000002">
    <property type="protein sequence ID" value="KMS59861.1"/>
    <property type="molecule type" value="Genomic_DNA"/>
</dbReference>
<protein>
    <recommendedName>
        <fullName evidence="5">Lipoprotein</fullName>
    </recommendedName>
</protein>
<feature type="chain" id="PRO_5005292271" description="Lipoprotein" evidence="2">
    <location>
        <begin position="20"/>
        <end position="178"/>
    </location>
</feature>